<sequence>MEQIMQKMNMKKAVSVLLLAVLLLSVNVISKEAGNPENHAKTIQALDDKKADVLKLTAASTAASTALAAVPGDSTTPVANKLADLTSCFLAILIVIFLGKILVSLTGYAAFSILIPAACILLIIGICLNRTVLKVLAGKVAAFGLIMFLVVPMSIKVSALVEETYNVSVETALEEAEDITEEIDENSDSEGNFLDKALSKIKDGVTGVLEKGENLLNYYIETAAVMIVTSCVIPILVLVFMIWVAHILFGVSVHVPKEMPGWISSKIPHHGSDKDV</sequence>
<dbReference type="AlphaFoldDB" id="A0A9D2GH01"/>
<reference evidence="2" key="1">
    <citation type="journal article" date="2021" name="PeerJ">
        <title>Extensive microbial diversity within the chicken gut microbiome revealed by metagenomics and culture.</title>
        <authorList>
            <person name="Gilroy R."/>
            <person name="Ravi A."/>
            <person name="Getino M."/>
            <person name="Pursley I."/>
            <person name="Horton D.L."/>
            <person name="Alikhan N.F."/>
            <person name="Baker D."/>
            <person name="Gharbi K."/>
            <person name="Hall N."/>
            <person name="Watson M."/>
            <person name="Adriaenssens E.M."/>
            <person name="Foster-Nyarko E."/>
            <person name="Jarju S."/>
            <person name="Secka A."/>
            <person name="Antonio M."/>
            <person name="Oren A."/>
            <person name="Chaudhuri R.R."/>
            <person name="La Ragione R."/>
            <person name="Hildebrand F."/>
            <person name="Pallen M.J."/>
        </authorList>
    </citation>
    <scope>NUCLEOTIDE SEQUENCE</scope>
    <source>
        <strain evidence="2">ChiBcec1-1093</strain>
    </source>
</reference>
<accession>A0A9D2GH01</accession>
<feature type="transmembrane region" description="Helical" evidence="1">
    <location>
        <begin position="82"/>
        <end position="102"/>
    </location>
</feature>
<proteinExistence type="predicted"/>
<keyword evidence="1" id="KW-0812">Transmembrane</keyword>
<dbReference type="Proteomes" id="UP000824101">
    <property type="component" value="Unassembled WGS sequence"/>
</dbReference>
<protein>
    <submittedName>
        <fullName evidence="2">Uncharacterized protein</fullName>
    </submittedName>
</protein>
<keyword evidence="1" id="KW-1133">Transmembrane helix</keyword>
<feature type="transmembrane region" description="Helical" evidence="1">
    <location>
        <begin position="108"/>
        <end position="128"/>
    </location>
</feature>
<evidence type="ECO:0000256" key="1">
    <source>
        <dbReference type="SAM" id="Phobius"/>
    </source>
</evidence>
<evidence type="ECO:0000313" key="2">
    <source>
        <dbReference type="EMBL" id="HIZ79618.1"/>
    </source>
</evidence>
<organism evidence="2 3">
    <name type="scientific">Candidatus Lachnoclostridium stercorigallinarum</name>
    <dbReference type="NCBI Taxonomy" id="2838634"/>
    <lineage>
        <taxon>Bacteria</taxon>
        <taxon>Bacillati</taxon>
        <taxon>Bacillota</taxon>
        <taxon>Clostridia</taxon>
        <taxon>Lachnospirales</taxon>
        <taxon>Lachnospiraceae</taxon>
    </lineage>
</organism>
<keyword evidence="1" id="KW-0472">Membrane</keyword>
<reference evidence="2" key="2">
    <citation type="submission" date="2021-04" db="EMBL/GenBank/DDBJ databases">
        <authorList>
            <person name="Gilroy R."/>
        </authorList>
    </citation>
    <scope>NUCLEOTIDE SEQUENCE</scope>
    <source>
        <strain evidence="2">ChiBcec1-1093</strain>
    </source>
</reference>
<feature type="transmembrane region" description="Helical" evidence="1">
    <location>
        <begin position="223"/>
        <end position="249"/>
    </location>
</feature>
<comment type="caution">
    <text evidence="2">The sequence shown here is derived from an EMBL/GenBank/DDBJ whole genome shotgun (WGS) entry which is preliminary data.</text>
</comment>
<name>A0A9D2GH01_9FIRM</name>
<gene>
    <name evidence="2" type="ORF">IAA17_07510</name>
</gene>
<dbReference type="EMBL" id="DXBC01000120">
    <property type="protein sequence ID" value="HIZ79618.1"/>
    <property type="molecule type" value="Genomic_DNA"/>
</dbReference>
<evidence type="ECO:0000313" key="3">
    <source>
        <dbReference type="Proteomes" id="UP000824101"/>
    </source>
</evidence>
<feature type="transmembrane region" description="Helical" evidence="1">
    <location>
        <begin position="140"/>
        <end position="161"/>
    </location>
</feature>